<proteinExistence type="predicted"/>
<dbReference type="Proteomes" id="UP000555728">
    <property type="component" value="Unassembled WGS sequence"/>
</dbReference>
<dbReference type="RefSeq" id="WP_184438140.1">
    <property type="nucleotide sequence ID" value="NZ_JACIGI010000065.1"/>
</dbReference>
<organism evidence="1 2">
    <name type="scientific">Roseospira goensis</name>
    <dbReference type="NCBI Taxonomy" id="391922"/>
    <lineage>
        <taxon>Bacteria</taxon>
        <taxon>Pseudomonadati</taxon>
        <taxon>Pseudomonadota</taxon>
        <taxon>Alphaproteobacteria</taxon>
        <taxon>Rhodospirillales</taxon>
        <taxon>Rhodospirillaceae</taxon>
        <taxon>Roseospira</taxon>
    </lineage>
</organism>
<comment type="caution">
    <text evidence="1">The sequence shown here is derived from an EMBL/GenBank/DDBJ whole genome shotgun (WGS) entry which is preliminary data.</text>
</comment>
<keyword evidence="2" id="KW-1185">Reference proteome</keyword>
<dbReference type="EMBL" id="JACIGI010000065">
    <property type="protein sequence ID" value="MBB4287922.1"/>
    <property type="molecule type" value="Genomic_DNA"/>
</dbReference>
<evidence type="ECO:0000313" key="1">
    <source>
        <dbReference type="EMBL" id="MBB4287922.1"/>
    </source>
</evidence>
<reference evidence="1 2" key="1">
    <citation type="submission" date="2020-08" db="EMBL/GenBank/DDBJ databases">
        <title>Genome sequencing of Purple Non-Sulfur Bacteria from various extreme environments.</title>
        <authorList>
            <person name="Mayer M."/>
        </authorList>
    </citation>
    <scope>NUCLEOTIDE SEQUENCE [LARGE SCALE GENOMIC DNA]</scope>
    <source>
        <strain evidence="1 2">JA135</strain>
    </source>
</reference>
<gene>
    <name evidence="1" type="ORF">GGD88_003689</name>
</gene>
<accession>A0A7W6S4A8</accession>
<protein>
    <submittedName>
        <fullName evidence="1">Transcriptional regulator with XRE-family HTH domain</fullName>
    </submittedName>
</protein>
<evidence type="ECO:0000313" key="2">
    <source>
        <dbReference type="Proteomes" id="UP000555728"/>
    </source>
</evidence>
<dbReference type="AlphaFoldDB" id="A0A7W6S4A8"/>
<sequence length="163" mass="17376">MVDPKSITTELVQERFSDALAARCGPGKAVSVSALAEQTGIDERTINAWRRREATACLSKMLKVAAALGPGVVNDVFVLAGLGGMERLEAPDAPDSYGINADLSAALAMFGRHLADGRIDHRELAEQRPELGALYEAIGRWIAAYDQGQGDAVTPLRATGRRT</sequence>
<name>A0A7W6S4A8_9PROT</name>